<proteinExistence type="predicted"/>
<accession>A0A368X8C6</accession>
<organism evidence="2 3">
    <name type="scientific">Marinobacter nauticus</name>
    <name type="common">Marinobacter hydrocarbonoclasticus</name>
    <name type="synonym">Marinobacter aquaeolei</name>
    <dbReference type="NCBI Taxonomy" id="2743"/>
    <lineage>
        <taxon>Bacteria</taxon>
        <taxon>Pseudomonadati</taxon>
        <taxon>Pseudomonadota</taxon>
        <taxon>Gammaproteobacteria</taxon>
        <taxon>Pseudomonadales</taxon>
        <taxon>Marinobacteraceae</taxon>
        <taxon>Marinobacter</taxon>
    </lineage>
</organism>
<name>A0A368X8C6_MARNT</name>
<feature type="signal peptide" evidence="1">
    <location>
        <begin position="1"/>
        <end position="21"/>
    </location>
</feature>
<dbReference type="EMBL" id="QPJI01000019">
    <property type="protein sequence ID" value="RCW63238.1"/>
    <property type="molecule type" value="Genomic_DNA"/>
</dbReference>
<dbReference type="AlphaFoldDB" id="A0A368X8C6"/>
<dbReference type="RefSeq" id="WP_114435280.1">
    <property type="nucleotide sequence ID" value="NZ_QPJI01000019.1"/>
</dbReference>
<keyword evidence="1" id="KW-0732">Signal</keyword>
<protein>
    <submittedName>
        <fullName evidence="2">Uncharacterized protein</fullName>
    </submittedName>
</protein>
<evidence type="ECO:0000313" key="3">
    <source>
        <dbReference type="Proteomes" id="UP000253647"/>
    </source>
</evidence>
<sequence length="159" mass="17592">MNIRTAVPMAAILAFSNGAIAQDPNQALQDYSTFNETEKSAVCLNIQDALSSLEAQLPLQIDSATQLISTKSRYQSGRCELHYTYQVNKTALMEMVGEETFKLLGQDRSDSGASELKRFFEQKMLGNEGFANLVHIPFVSLTASYEIAGDHLKPFTLSF</sequence>
<comment type="caution">
    <text evidence="2">The sequence shown here is derived from an EMBL/GenBank/DDBJ whole genome shotgun (WGS) entry which is preliminary data.</text>
</comment>
<gene>
    <name evidence="2" type="ORF">DET61_1195</name>
</gene>
<evidence type="ECO:0000256" key="1">
    <source>
        <dbReference type="SAM" id="SignalP"/>
    </source>
</evidence>
<dbReference type="Proteomes" id="UP000253647">
    <property type="component" value="Unassembled WGS sequence"/>
</dbReference>
<feature type="chain" id="PRO_5016694722" evidence="1">
    <location>
        <begin position="22"/>
        <end position="159"/>
    </location>
</feature>
<reference evidence="2 3" key="1">
    <citation type="submission" date="2018-07" db="EMBL/GenBank/DDBJ databases">
        <title>Freshwater and sediment microbial communities from various areas in North America, analyzing microbe dynamics in response to fracking.</title>
        <authorList>
            <person name="Lamendella R."/>
        </authorList>
    </citation>
    <scope>NUCLEOTIDE SEQUENCE [LARGE SCALE GENOMIC DNA]</scope>
    <source>
        <strain evidence="2 3">105B</strain>
    </source>
</reference>
<evidence type="ECO:0000313" key="2">
    <source>
        <dbReference type="EMBL" id="RCW63238.1"/>
    </source>
</evidence>